<dbReference type="HOGENOM" id="CLU_1692601_0_0_0"/>
<evidence type="ECO:0000313" key="2">
    <source>
        <dbReference type="Proteomes" id="UP000007575"/>
    </source>
</evidence>
<reference evidence="1 2" key="1">
    <citation type="journal article" date="2012" name="PLoS ONE">
        <title>Genome sequence and transcriptome analysis of the radioresistant bacterium Deinococcus gobiensis: insights into the extreme environmental adaptations.</title>
        <authorList>
            <person name="Yuan M."/>
            <person name="Chen M."/>
            <person name="Zhang W."/>
            <person name="Lu W."/>
            <person name="Wang J."/>
            <person name="Yang M."/>
            <person name="Zhao P."/>
            <person name="Tang R."/>
            <person name="Li X."/>
            <person name="Hao Y."/>
            <person name="Zhou Z."/>
            <person name="Zhan Y."/>
            <person name="Yu H."/>
            <person name="Teng C."/>
            <person name="Yan Y."/>
            <person name="Ping S."/>
            <person name="Wang Y."/>
            <person name="Lin M."/>
        </authorList>
    </citation>
    <scope>NUCLEOTIDE SEQUENCE [LARGE SCALE GENOMIC DNA]</scope>
    <source>
        <strain evidence="1 2">I-0</strain>
    </source>
</reference>
<dbReference type="STRING" id="745776.DGo_CA1978"/>
<proteinExistence type="predicted"/>
<dbReference type="AlphaFoldDB" id="H8GXQ3"/>
<sequence>MIKLDGRRLTNALVKLEQACDAMPQIAETVRAEALGHLILGARVNIYSTTPGAYRRSQDLLRGLDTRSRASRNRASVTVLNTVEYAVYVETGQDSMSLAQLQQLALLQNNPADPLSLGRSGVNWTAPGPIVTGAQVFALRRMQELFLLRARAAVR</sequence>
<dbReference type="EMBL" id="CP002191">
    <property type="protein sequence ID" value="AFD25905.1"/>
    <property type="molecule type" value="Genomic_DNA"/>
</dbReference>
<gene>
    <name evidence="1" type="ordered locus">DGo_CA1978</name>
</gene>
<evidence type="ECO:0000313" key="1">
    <source>
        <dbReference type="EMBL" id="AFD25905.1"/>
    </source>
</evidence>
<keyword evidence="2" id="KW-1185">Reference proteome</keyword>
<accession>H8GXQ3</accession>
<protein>
    <submittedName>
        <fullName evidence="1">Uncharacterized protein</fullName>
    </submittedName>
</protein>
<dbReference type="PATRIC" id="fig|745776.4.peg.2031"/>
<organism evidence="1 2">
    <name type="scientific">Deinococcus gobiensis (strain DSM 21396 / JCM 16679 / CGMCC 1.7299 / I-0)</name>
    <dbReference type="NCBI Taxonomy" id="745776"/>
    <lineage>
        <taxon>Bacteria</taxon>
        <taxon>Thermotogati</taxon>
        <taxon>Deinococcota</taxon>
        <taxon>Deinococci</taxon>
        <taxon>Deinococcales</taxon>
        <taxon>Deinococcaceae</taxon>
        <taxon>Deinococcus</taxon>
    </lineage>
</organism>
<dbReference type="OrthoDB" id="70730at2"/>
<dbReference type="Proteomes" id="UP000007575">
    <property type="component" value="Chromosome"/>
</dbReference>
<dbReference type="KEGG" id="dgo:DGo_CA1978"/>
<name>H8GXQ3_DEIGI</name>
<dbReference type="RefSeq" id="WP_014685388.1">
    <property type="nucleotide sequence ID" value="NC_017790.1"/>
</dbReference>